<dbReference type="EMBL" id="JAWJWF010000047">
    <property type="protein sequence ID" value="KAK6622252.1"/>
    <property type="molecule type" value="Genomic_DNA"/>
</dbReference>
<keyword evidence="1" id="KW-0175">Coiled coil</keyword>
<comment type="caution">
    <text evidence="3">The sequence shown here is derived from an EMBL/GenBank/DDBJ whole genome shotgun (WGS) entry which is preliminary data.</text>
</comment>
<feature type="compositionally biased region" description="Polar residues" evidence="2">
    <location>
        <begin position="494"/>
        <end position="504"/>
    </location>
</feature>
<evidence type="ECO:0008006" key="5">
    <source>
        <dbReference type="Google" id="ProtNLM"/>
    </source>
</evidence>
<name>A0ABR1AMH2_POLSC</name>
<dbReference type="Proteomes" id="UP001359485">
    <property type="component" value="Unassembled WGS sequence"/>
</dbReference>
<accession>A0ABR1AMH2</accession>
<evidence type="ECO:0000256" key="2">
    <source>
        <dbReference type="SAM" id="MobiDB-lite"/>
    </source>
</evidence>
<feature type="coiled-coil region" evidence="1">
    <location>
        <begin position="163"/>
        <end position="232"/>
    </location>
</feature>
<keyword evidence="4" id="KW-1185">Reference proteome</keyword>
<feature type="compositionally biased region" description="Pro residues" evidence="2">
    <location>
        <begin position="506"/>
        <end position="521"/>
    </location>
</feature>
<organism evidence="3 4">
    <name type="scientific">Polyplax serrata</name>
    <name type="common">Common mouse louse</name>
    <dbReference type="NCBI Taxonomy" id="468196"/>
    <lineage>
        <taxon>Eukaryota</taxon>
        <taxon>Metazoa</taxon>
        <taxon>Ecdysozoa</taxon>
        <taxon>Arthropoda</taxon>
        <taxon>Hexapoda</taxon>
        <taxon>Insecta</taxon>
        <taxon>Pterygota</taxon>
        <taxon>Neoptera</taxon>
        <taxon>Paraneoptera</taxon>
        <taxon>Psocodea</taxon>
        <taxon>Troctomorpha</taxon>
        <taxon>Phthiraptera</taxon>
        <taxon>Anoplura</taxon>
        <taxon>Polyplacidae</taxon>
        <taxon>Polyplax</taxon>
    </lineage>
</organism>
<reference evidence="3 4" key="1">
    <citation type="submission" date="2023-09" db="EMBL/GenBank/DDBJ databases">
        <title>Genomes of two closely related lineages of the louse Polyplax serrata with different host specificities.</title>
        <authorList>
            <person name="Martinu J."/>
            <person name="Tarabai H."/>
            <person name="Stefka J."/>
            <person name="Hypsa V."/>
        </authorList>
    </citation>
    <scope>NUCLEOTIDE SEQUENCE [LARGE SCALE GENOMIC DNA]</scope>
    <source>
        <strain evidence="3">98ZLc_SE</strain>
    </source>
</reference>
<dbReference type="PANTHER" id="PTHR46606:SF5">
    <property type="entry name" value="SHOOTIN-1"/>
    <property type="match status" value="1"/>
</dbReference>
<feature type="region of interest" description="Disordered" evidence="2">
    <location>
        <begin position="494"/>
        <end position="521"/>
    </location>
</feature>
<protein>
    <recommendedName>
        <fullName evidence="5">Shootin-1</fullName>
    </recommendedName>
</protein>
<dbReference type="InterPro" id="IPR024849">
    <property type="entry name" value="Shootin-1"/>
</dbReference>
<evidence type="ECO:0000256" key="1">
    <source>
        <dbReference type="SAM" id="Coils"/>
    </source>
</evidence>
<dbReference type="PANTHER" id="PTHR46606">
    <property type="entry name" value="SHOOTIN-1"/>
    <property type="match status" value="1"/>
</dbReference>
<sequence>MSRPIIPNASHLHKVTTTSHGIPTQSQIPKKLNGDPPLNGSIVNSFLHSVSTRENPSAARSNGQAVFKTHQTLRLSTPSNETSTPSSLNQFGLRRANGSESAVQNRVRNLNRESLKNGVEEPESVVVYRTKTTADRSRVYTTPKAETPEKSFLTEDTKWKAKYEDAEKRRKELLSESQRLSREKASLEQKLKKTEEDYKQLKADFNDRTNRLNELRRVSEQVYQDYDKLNNKYETETTTLHKALEVASKWYKENKKLKRESVALRSSMMLPTNFEVKDETDGDDSQGQDELEELRKTVQDLSNQVGQLQSELNKARLQEFEAQEQYINLTQALDQERAHNEKMEQELKTLRLMKDKFESVTYMVHDEMKALRTERDRATEAASRLQAEAQKAQKERNVLAHQSSLLMGEISSNETLMKVLMEAEDLKRKLEEETQNHILDVQRLQEKLEFRETEAQLEVVEEKLRLAEEDLQIALQRAEKAEEAQKELEAKVSEFQSKLESNNTPAAPPLPPPPPPPPLPPMMPCGTLTFKKPEKSLRHRESIDDMANILGIQRVPKTNNINGGAINDIINEIKGGKFTLKATEKQKFKKEEPPPAVQEMLNIIGTLKRRNGRSKPVVPEVNV</sequence>
<proteinExistence type="predicted"/>
<evidence type="ECO:0000313" key="3">
    <source>
        <dbReference type="EMBL" id="KAK6622252.1"/>
    </source>
</evidence>
<evidence type="ECO:0000313" key="4">
    <source>
        <dbReference type="Proteomes" id="UP001359485"/>
    </source>
</evidence>
<gene>
    <name evidence="3" type="ORF">RUM44_002059</name>
</gene>